<evidence type="ECO:0000313" key="5">
    <source>
        <dbReference type="Proteomes" id="UP001553161"/>
    </source>
</evidence>
<proteinExistence type="predicted"/>
<accession>A0ABV3L6K7</accession>
<dbReference type="Gene3D" id="2.30.30.40">
    <property type="entry name" value="SH3 Domains"/>
    <property type="match status" value="1"/>
</dbReference>
<gene>
    <name evidence="4" type="ORF">AB0T83_09900</name>
</gene>
<name>A0ABV3L6K7_9RHOB</name>
<dbReference type="Pfam" id="PF08239">
    <property type="entry name" value="SH3_3"/>
    <property type="match status" value="1"/>
</dbReference>
<keyword evidence="5" id="KW-1185">Reference proteome</keyword>
<protein>
    <submittedName>
        <fullName evidence="4">SH3 domain-containing protein</fullName>
    </submittedName>
</protein>
<feature type="domain" description="SH3b" evidence="3">
    <location>
        <begin position="165"/>
        <end position="230"/>
    </location>
</feature>
<dbReference type="EMBL" id="JBFBVU010000010">
    <property type="protein sequence ID" value="MEV8467091.1"/>
    <property type="molecule type" value="Genomic_DNA"/>
</dbReference>
<evidence type="ECO:0000259" key="3">
    <source>
        <dbReference type="PROSITE" id="PS51781"/>
    </source>
</evidence>
<sequence>MGFKLTVLLAMAIFIAFYFAPEPEDGPKPPHVLERAAELQENAPPPVEPAPERAASVADSTPASAPANTSISPDPAPDAAPVEDVADLPEVSAEELAAELAERLPTLGLDGLSGSGTAGALALSDSVRARSEGEAGADLTRPSVGGGEVVAVADTEPLPEAEGEPARAQVLGTTVNLRAGPSVGDPVVGRVNFGDEVVLLGEERDGWRSIAHPDTGQPVYMASRFLQPLP</sequence>
<keyword evidence="2" id="KW-0732">Signal</keyword>
<dbReference type="Proteomes" id="UP001553161">
    <property type="component" value="Unassembled WGS sequence"/>
</dbReference>
<evidence type="ECO:0000256" key="1">
    <source>
        <dbReference type="SAM" id="MobiDB-lite"/>
    </source>
</evidence>
<feature type="compositionally biased region" description="Polar residues" evidence="1">
    <location>
        <begin position="59"/>
        <end position="72"/>
    </location>
</feature>
<evidence type="ECO:0000256" key="2">
    <source>
        <dbReference type="SAM" id="SignalP"/>
    </source>
</evidence>
<dbReference type="PROSITE" id="PS51781">
    <property type="entry name" value="SH3B"/>
    <property type="match status" value="1"/>
</dbReference>
<comment type="caution">
    <text evidence="4">The sequence shown here is derived from an EMBL/GenBank/DDBJ whole genome shotgun (WGS) entry which is preliminary data.</text>
</comment>
<dbReference type="RefSeq" id="WP_366192867.1">
    <property type="nucleotide sequence ID" value="NZ_JBFBVU010000010.1"/>
</dbReference>
<feature type="compositionally biased region" description="Basic and acidic residues" evidence="1">
    <location>
        <begin position="25"/>
        <end position="38"/>
    </location>
</feature>
<evidence type="ECO:0000313" key="4">
    <source>
        <dbReference type="EMBL" id="MEV8467091.1"/>
    </source>
</evidence>
<reference evidence="4 5" key="1">
    <citation type="submission" date="2024-07" db="EMBL/GenBank/DDBJ databases">
        <authorList>
            <person name="Kang M."/>
        </authorList>
    </citation>
    <scope>NUCLEOTIDE SEQUENCE [LARGE SCALE GENOMIC DNA]</scope>
    <source>
        <strain evidence="4 5">DFM31</strain>
    </source>
</reference>
<feature type="chain" id="PRO_5046278450" evidence="2">
    <location>
        <begin position="21"/>
        <end position="230"/>
    </location>
</feature>
<dbReference type="InterPro" id="IPR003646">
    <property type="entry name" value="SH3-like_bac-type"/>
</dbReference>
<organism evidence="4 5">
    <name type="scientific">Meridianimarinicoccus marinus</name>
    <dbReference type="NCBI Taxonomy" id="3231483"/>
    <lineage>
        <taxon>Bacteria</taxon>
        <taxon>Pseudomonadati</taxon>
        <taxon>Pseudomonadota</taxon>
        <taxon>Alphaproteobacteria</taxon>
        <taxon>Rhodobacterales</taxon>
        <taxon>Paracoccaceae</taxon>
        <taxon>Meridianimarinicoccus</taxon>
    </lineage>
</organism>
<feature type="signal peptide" evidence="2">
    <location>
        <begin position="1"/>
        <end position="20"/>
    </location>
</feature>
<feature type="region of interest" description="Disordered" evidence="1">
    <location>
        <begin position="25"/>
        <end position="82"/>
    </location>
</feature>